<keyword evidence="5 7" id="KW-1133">Transmembrane helix</keyword>
<protein>
    <submittedName>
        <fullName evidence="8">MFS transporter, PAT family, beta-lactamase induction signal transducer AmpG</fullName>
    </submittedName>
</protein>
<keyword evidence="6 7" id="KW-0472">Membrane</keyword>
<evidence type="ECO:0000256" key="6">
    <source>
        <dbReference type="ARBA" id="ARBA00023136"/>
    </source>
</evidence>
<dbReference type="PANTHER" id="PTHR12778:SF10">
    <property type="entry name" value="MAJOR FACILITATOR SUPERFAMILY DOMAIN-CONTAINING PROTEIN 3"/>
    <property type="match status" value="1"/>
</dbReference>
<dbReference type="Proteomes" id="UP000319040">
    <property type="component" value="Unassembled WGS sequence"/>
</dbReference>
<feature type="transmembrane region" description="Helical" evidence="7">
    <location>
        <begin position="582"/>
        <end position="600"/>
    </location>
</feature>
<organism evidence="8 9">
    <name type="scientific">Saccharicrinis carchari</name>
    <dbReference type="NCBI Taxonomy" id="1168039"/>
    <lineage>
        <taxon>Bacteria</taxon>
        <taxon>Pseudomonadati</taxon>
        <taxon>Bacteroidota</taxon>
        <taxon>Bacteroidia</taxon>
        <taxon>Marinilabiliales</taxon>
        <taxon>Marinilabiliaceae</taxon>
        <taxon>Saccharicrinis</taxon>
    </lineage>
</organism>
<feature type="transmembrane region" description="Helical" evidence="7">
    <location>
        <begin position="45"/>
        <end position="62"/>
    </location>
</feature>
<evidence type="ECO:0000256" key="5">
    <source>
        <dbReference type="ARBA" id="ARBA00022989"/>
    </source>
</evidence>
<name>A0A521B449_SACCC</name>
<feature type="transmembrane region" description="Helical" evidence="7">
    <location>
        <begin position="102"/>
        <end position="124"/>
    </location>
</feature>
<evidence type="ECO:0000313" key="8">
    <source>
        <dbReference type="EMBL" id="SMO41888.1"/>
    </source>
</evidence>
<dbReference type="InterPro" id="IPR004752">
    <property type="entry name" value="AmpG_permease/AT-1"/>
</dbReference>
<dbReference type="OrthoDB" id="9787815at2"/>
<dbReference type="PANTHER" id="PTHR12778">
    <property type="entry name" value="SOLUTE CARRIER FAMILY 33 ACETYL-COA TRANSPORTER -RELATED"/>
    <property type="match status" value="1"/>
</dbReference>
<dbReference type="EMBL" id="FXTB01000001">
    <property type="protein sequence ID" value="SMO41888.1"/>
    <property type="molecule type" value="Genomic_DNA"/>
</dbReference>
<dbReference type="Pfam" id="PF03092">
    <property type="entry name" value="BT1"/>
    <property type="match status" value="1"/>
</dbReference>
<feature type="transmembrane region" description="Helical" evidence="7">
    <location>
        <begin position="550"/>
        <end position="570"/>
    </location>
</feature>
<dbReference type="RefSeq" id="WP_142532034.1">
    <property type="nucleotide sequence ID" value="NZ_FXTB01000001.1"/>
</dbReference>
<comment type="subcellular location">
    <subcellularLocation>
        <location evidence="1">Membrane</location>
        <topology evidence="1">Multi-pass membrane protein</topology>
    </subcellularLocation>
</comment>
<evidence type="ECO:0000256" key="3">
    <source>
        <dbReference type="ARBA" id="ARBA00022448"/>
    </source>
</evidence>
<dbReference type="InterPro" id="IPR039309">
    <property type="entry name" value="BT1"/>
</dbReference>
<comment type="similarity">
    <text evidence="2">Belongs to the major facilitator superfamily. Folate-biopterin transporter (TC 2.A.71) family.</text>
</comment>
<feature type="transmembrane region" description="Helical" evidence="7">
    <location>
        <begin position="487"/>
        <end position="506"/>
    </location>
</feature>
<feature type="transmembrane region" description="Helical" evidence="7">
    <location>
        <begin position="526"/>
        <end position="543"/>
    </location>
</feature>
<feature type="transmembrane region" description="Helical" evidence="7">
    <location>
        <begin position="12"/>
        <end position="33"/>
    </location>
</feature>
<keyword evidence="3" id="KW-0813">Transport</keyword>
<accession>A0A521B449</accession>
<dbReference type="Gene3D" id="1.20.1250.20">
    <property type="entry name" value="MFS general substrate transporter like domains"/>
    <property type="match status" value="1"/>
</dbReference>
<dbReference type="SUPFAM" id="SSF103473">
    <property type="entry name" value="MFS general substrate transporter"/>
    <property type="match status" value="2"/>
</dbReference>
<dbReference type="AlphaFoldDB" id="A0A521B449"/>
<dbReference type="GO" id="GO:0016020">
    <property type="term" value="C:membrane"/>
    <property type="evidence" value="ECO:0007669"/>
    <property type="project" value="UniProtKB-SubCell"/>
</dbReference>
<gene>
    <name evidence="8" type="ORF">SAMN06265379_101692</name>
</gene>
<evidence type="ECO:0000256" key="1">
    <source>
        <dbReference type="ARBA" id="ARBA00004141"/>
    </source>
</evidence>
<evidence type="ECO:0000256" key="2">
    <source>
        <dbReference type="ARBA" id="ARBA00007015"/>
    </source>
</evidence>
<feature type="transmembrane region" description="Helical" evidence="7">
    <location>
        <begin position="74"/>
        <end position="96"/>
    </location>
</feature>
<sequence length="613" mass="68273">MNKLKSTSPWAWVPTLYFAQGIPYVVVMTVSVIMYKRLGVSNTDIALYTSWLYLPWVIKPLWSPVVDLLKTKRWWIIIMQLLIGAGLAGVALTIPVPNFFKFTLAFLWLLAFSSATHDIAADGFYMLGLNEHKQAYFIGIRSTFYRISMITGQGLLIILAGFIESSSGLEPVDFTVTTQSHKTEWLVPTDIDYGSAQNGEMSFVIDTDQVALGTNNINKTRADEIKAWAKAHNLNNGFVQQEATLAKDDSWWARQVADPLKKTLKEKFGKADKVVNQADAQGNIAVIGIRLSTSPGEGETVVLNMDRNKGAKDLSLIEGQRLTFTADNWNKNAQVLIQVDPKQQGVVSTSFRGLSGNIPLAWSVTFFVLAGLFVTFLIYHRFILPKPAGDRPVSQGSSMFKEFGQTFVSFFKKDNIGMAMLFILVFRLGESQLVKLASPFLLDAKEIGGLGLTTGDVGLIYGTIGILFLTLGGILGGWVASRQGLKYWIFWMTLAINLPNLTYVYLSFYMPESMWLIASSVAVEQFGYGFGFTAFMLYLIYFSQGKSKTAHYAICTGFMALGMMIPGMVSGWLQEIIGYQNFFIWVMICTIPSFVVIKFLKIDPTFGIKKAEE</sequence>
<dbReference type="InterPro" id="IPR036259">
    <property type="entry name" value="MFS_trans_sf"/>
</dbReference>
<proteinExistence type="inferred from homology"/>
<keyword evidence="4 7" id="KW-0812">Transmembrane</keyword>
<reference evidence="8 9" key="1">
    <citation type="submission" date="2017-05" db="EMBL/GenBank/DDBJ databases">
        <authorList>
            <person name="Varghese N."/>
            <person name="Submissions S."/>
        </authorList>
    </citation>
    <scope>NUCLEOTIDE SEQUENCE [LARGE SCALE GENOMIC DNA]</scope>
    <source>
        <strain evidence="8 9">DSM 27040</strain>
    </source>
</reference>
<evidence type="ECO:0000256" key="7">
    <source>
        <dbReference type="SAM" id="Phobius"/>
    </source>
</evidence>
<evidence type="ECO:0000256" key="4">
    <source>
        <dbReference type="ARBA" id="ARBA00022692"/>
    </source>
</evidence>
<feature type="transmembrane region" description="Helical" evidence="7">
    <location>
        <begin position="458"/>
        <end position="480"/>
    </location>
</feature>
<feature type="transmembrane region" description="Helical" evidence="7">
    <location>
        <begin position="360"/>
        <end position="379"/>
    </location>
</feature>
<evidence type="ECO:0000313" key="9">
    <source>
        <dbReference type="Proteomes" id="UP000319040"/>
    </source>
</evidence>
<keyword evidence="9" id="KW-1185">Reference proteome</keyword>